<dbReference type="InterPro" id="IPR011012">
    <property type="entry name" value="Longin-like_dom_sf"/>
</dbReference>
<evidence type="ECO:0000256" key="3">
    <source>
        <dbReference type="ARBA" id="ARBA00022448"/>
    </source>
</evidence>
<evidence type="ECO:0000256" key="1">
    <source>
        <dbReference type="ARBA" id="ARBA00004308"/>
    </source>
</evidence>
<dbReference type="Pfam" id="PF01217">
    <property type="entry name" value="Clat_adaptor_s"/>
    <property type="match status" value="1"/>
</dbReference>
<dbReference type="Proteomes" id="UP001141327">
    <property type="component" value="Unassembled WGS sequence"/>
</dbReference>
<feature type="domain" description="AP complex mu/sigma subunit" evidence="7">
    <location>
        <begin position="1"/>
        <end position="149"/>
    </location>
</feature>
<proteinExistence type="inferred from homology"/>
<evidence type="ECO:0000256" key="4">
    <source>
        <dbReference type="ARBA" id="ARBA00022927"/>
    </source>
</evidence>
<dbReference type="PIRSF" id="PIRSF015588">
    <property type="entry name" value="AP_complex_sigma"/>
    <property type="match status" value="1"/>
</dbReference>
<evidence type="ECO:0000256" key="6">
    <source>
        <dbReference type="PIRNR" id="PIRNR015588"/>
    </source>
</evidence>
<accession>A0ABQ8UU79</accession>
<reference evidence="8" key="1">
    <citation type="journal article" date="2022" name="bioRxiv">
        <title>Genomics of Preaxostyla Flagellates Illuminates Evolutionary Transitions and the Path Towards Mitochondrial Loss.</title>
        <authorList>
            <person name="Novak L.V.F."/>
            <person name="Treitli S.C."/>
            <person name="Pyrih J."/>
            <person name="Halakuc P."/>
            <person name="Pipaliya S.V."/>
            <person name="Vacek V."/>
            <person name="Brzon O."/>
            <person name="Soukal P."/>
            <person name="Eme L."/>
            <person name="Dacks J.B."/>
            <person name="Karnkowska A."/>
            <person name="Elias M."/>
            <person name="Hampl V."/>
        </authorList>
    </citation>
    <scope>NUCLEOTIDE SEQUENCE</scope>
    <source>
        <strain evidence="8">RCP-MX</strain>
    </source>
</reference>
<organism evidence="8 9">
    <name type="scientific">Paratrimastix pyriformis</name>
    <dbReference type="NCBI Taxonomy" id="342808"/>
    <lineage>
        <taxon>Eukaryota</taxon>
        <taxon>Metamonada</taxon>
        <taxon>Preaxostyla</taxon>
        <taxon>Paratrimastigidae</taxon>
        <taxon>Paratrimastix</taxon>
    </lineage>
</organism>
<evidence type="ECO:0000313" key="8">
    <source>
        <dbReference type="EMBL" id="KAJ4461626.1"/>
    </source>
</evidence>
<dbReference type="InterPro" id="IPR022775">
    <property type="entry name" value="AP_mu_sigma_su"/>
</dbReference>
<dbReference type="Gene3D" id="3.30.450.60">
    <property type="match status" value="1"/>
</dbReference>
<comment type="similarity">
    <text evidence="2 6">Belongs to the adaptor complexes small subunit family.</text>
</comment>
<dbReference type="EMBL" id="JAPMOS010000006">
    <property type="protein sequence ID" value="KAJ4461626.1"/>
    <property type="molecule type" value="Genomic_DNA"/>
</dbReference>
<dbReference type="PANTHER" id="PTHR11753">
    <property type="entry name" value="ADAPTOR COMPLEXES SMALL SUBUNIT FAMILY"/>
    <property type="match status" value="1"/>
</dbReference>
<evidence type="ECO:0000259" key="7">
    <source>
        <dbReference type="Pfam" id="PF01217"/>
    </source>
</evidence>
<comment type="subcellular location">
    <subcellularLocation>
        <location evidence="1">Endomembrane system</location>
    </subcellularLocation>
</comment>
<keyword evidence="5 6" id="KW-0472">Membrane</keyword>
<evidence type="ECO:0000313" key="9">
    <source>
        <dbReference type="Proteomes" id="UP001141327"/>
    </source>
</evidence>
<keyword evidence="9" id="KW-1185">Reference proteome</keyword>
<sequence length="154" mass="17786">MILACLIINNRGKPRLNKFYERYPIDTQKKLIREVYQAISKRPPSACNFLENAYGFWGKGNGVKIVYRTYATLCFIMVVDSAESELGIMDLIQSFVECLDHQFENVCELDLIFHSDKVHFILDEMILGGLVIEARYQNILPSLEAQDKMDRASR</sequence>
<protein>
    <recommendedName>
        <fullName evidence="6">AP complex subunit sigma</fullName>
    </recommendedName>
</protein>
<keyword evidence="4 6" id="KW-0653">Protein transport</keyword>
<name>A0ABQ8UU79_9EUKA</name>
<dbReference type="InterPro" id="IPR016635">
    <property type="entry name" value="AP_complex_ssu"/>
</dbReference>
<dbReference type="SUPFAM" id="SSF64356">
    <property type="entry name" value="SNARE-like"/>
    <property type="match status" value="1"/>
</dbReference>
<evidence type="ECO:0000256" key="5">
    <source>
        <dbReference type="ARBA" id="ARBA00023136"/>
    </source>
</evidence>
<evidence type="ECO:0000256" key="2">
    <source>
        <dbReference type="ARBA" id="ARBA00006972"/>
    </source>
</evidence>
<gene>
    <name evidence="8" type="ORF">PAPYR_1738</name>
</gene>
<comment type="caution">
    <text evidence="8">The sequence shown here is derived from an EMBL/GenBank/DDBJ whole genome shotgun (WGS) entry which is preliminary data.</text>
</comment>
<keyword evidence="3 6" id="KW-0813">Transport</keyword>